<proteinExistence type="predicted"/>
<accession>A0A9N9LYR7</accession>
<feature type="compositionally biased region" description="Basic and acidic residues" evidence="1">
    <location>
        <begin position="10"/>
        <end position="22"/>
    </location>
</feature>
<sequence length="253" mass="28633">MAGANVPTAFKKDQADRLSRTPKVESAVSFEFFINGDNLVGLDGNADDLTEPLHPDVEETLLSISMLAARAVRVNYQRKSDEENFRYKEEDSDDPMMDEYMEDTLDRSNQTKPRTIMHDLADPADDEGIENVLGLFEEREAKVEKIKRLKMPALHQLRKKEGLVFIKGEKKVDLVTRLQDNENRKGLLDKGMGEEGRAAKRVKSSGKFGDEENRPAYKDMGLQNLCLLPEKGLSSLICNSLKREASQLHLCYL</sequence>
<evidence type="ECO:0000313" key="2">
    <source>
        <dbReference type="EMBL" id="CAG8981056.1"/>
    </source>
</evidence>
<protein>
    <submittedName>
        <fullName evidence="2">Uncharacterized protein</fullName>
    </submittedName>
</protein>
<organism evidence="2 3">
    <name type="scientific">Hymenoscyphus albidus</name>
    <dbReference type="NCBI Taxonomy" id="595503"/>
    <lineage>
        <taxon>Eukaryota</taxon>
        <taxon>Fungi</taxon>
        <taxon>Dikarya</taxon>
        <taxon>Ascomycota</taxon>
        <taxon>Pezizomycotina</taxon>
        <taxon>Leotiomycetes</taxon>
        <taxon>Helotiales</taxon>
        <taxon>Helotiaceae</taxon>
        <taxon>Hymenoscyphus</taxon>
    </lineage>
</organism>
<dbReference type="EMBL" id="CAJVRM010000440">
    <property type="protein sequence ID" value="CAG8981056.1"/>
    <property type="molecule type" value="Genomic_DNA"/>
</dbReference>
<gene>
    <name evidence="2" type="ORF">HYALB_00008210</name>
</gene>
<dbReference type="Proteomes" id="UP000701801">
    <property type="component" value="Unassembled WGS sequence"/>
</dbReference>
<comment type="caution">
    <text evidence="2">The sequence shown here is derived from an EMBL/GenBank/DDBJ whole genome shotgun (WGS) entry which is preliminary data.</text>
</comment>
<feature type="region of interest" description="Disordered" evidence="1">
    <location>
        <begin position="186"/>
        <end position="214"/>
    </location>
</feature>
<feature type="compositionally biased region" description="Basic and acidic residues" evidence="1">
    <location>
        <begin position="186"/>
        <end position="198"/>
    </location>
</feature>
<name>A0A9N9LYR7_9HELO</name>
<evidence type="ECO:0000256" key="1">
    <source>
        <dbReference type="SAM" id="MobiDB-lite"/>
    </source>
</evidence>
<evidence type="ECO:0000313" key="3">
    <source>
        <dbReference type="Proteomes" id="UP000701801"/>
    </source>
</evidence>
<keyword evidence="3" id="KW-1185">Reference proteome</keyword>
<feature type="region of interest" description="Disordered" evidence="1">
    <location>
        <begin position="1"/>
        <end position="22"/>
    </location>
</feature>
<reference evidence="2" key="1">
    <citation type="submission" date="2021-07" db="EMBL/GenBank/DDBJ databases">
        <authorList>
            <person name="Durling M."/>
        </authorList>
    </citation>
    <scope>NUCLEOTIDE SEQUENCE</scope>
</reference>
<dbReference type="AlphaFoldDB" id="A0A9N9LYR7"/>
<dbReference type="OrthoDB" id="10341652at2759"/>